<reference evidence="6" key="1">
    <citation type="submission" date="2023-03" db="EMBL/GenBank/DDBJ databases">
        <authorList>
            <person name="Julca I."/>
        </authorList>
    </citation>
    <scope>NUCLEOTIDE SEQUENCE</scope>
</reference>
<keyword evidence="2" id="KW-0238">DNA-binding</keyword>
<dbReference type="GO" id="GO:0006313">
    <property type="term" value="P:DNA transposition"/>
    <property type="evidence" value="ECO:0007669"/>
    <property type="project" value="InterPro"/>
</dbReference>
<accession>A0AAV1DQ02</accession>
<dbReference type="GO" id="GO:0003677">
    <property type="term" value="F:DNA binding"/>
    <property type="evidence" value="ECO:0007669"/>
    <property type="project" value="UniProtKB-KW"/>
</dbReference>
<organism evidence="6 7">
    <name type="scientific">Oldenlandia corymbosa var. corymbosa</name>
    <dbReference type="NCBI Taxonomy" id="529605"/>
    <lineage>
        <taxon>Eukaryota</taxon>
        <taxon>Viridiplantae</taxon>
        <taxon>Streptophyta</taxon>
        <taxon>Embryophyta</taxon>
        <taxon>Tracheophyta</taxon>
        <taxon>Spermatophyta</taxon>
        <taxon>Magnoliopsida</taxon>
        <taxon>eudicotyledons</taxon>
        <taxon>Gunneridae</taxon>
        <taxon>Pentapetalae</taxon>
        <taxon>asterids</taxon>
        <taxon>lamiids</taxon>
        <taxon>Gentianales</taxon>
        <taxon>Rubiaceae</taxon>
        <taxon>Rubioideae</taxon>
        <taxon>Spermacoceae</taxon>
        <taxon>Hedyotis-Oldenlandia complex</taxon>
        <taxon>Oldenlandia</taxon>
    </lineage>
</organism>
<feature type="region of interest" description="Disordered" evidence="4">
    <location>
        <begin position="584"/>
        <end position="611"/>
    </location>
</feature>
<feature type="domain" description="MULE transposase" evidence="5">
    <location>
        <begin position="363"/>
        <end position="459"/>
    </location>
</feature>
<dbReference type="Pfam" id="PF10551">
    <property type="entry name" value="MULE"/>
    <property type="match status" value="1"/>
</dbReference>
<evidence type="ECO:0000256" key="1">
    <source>
        <dbReference type="ARBA" id="ARBA00022578"/>
    </source>
</evidence>
<dbReference type="Proteomes" id="UP001161247">
    <property type="component" value="Chromosome 6"/>
</dbReference>
<evidence type="ECO:0000256" key="4">
    <source>
        <dbReference type="SAM" id="MobiDB-lite"/>
    </source>
</evidence>
<dbReference type="EMBL" id="OX459123">
    <property type="protein sequence ID" value="CAI9109427.1"/>
    <property type="molecule type" value="Genomic_DNA"/>
</dbReference>
<sequence>MTKMKMVYLVFTTRFCTKRYISGWLIPEMRPYEILIGGDHISPCLTEVIKEGSLPTFLTKAYNARAKNLPSENELKAASAAVMACIYYVWIERSARKFQKGTMTVKYRYMNLYVLDENDEEMFKKGNDYLVRENQNPVEDECMNKAENESEEIEKIVKEWTEINSEYDSDTDDGDYEEEPDEEEDDSMCDDALEGDDNDLKCGTLLKSLVDAKFAIKSWNILRSRQWKFDKMDGRRVSAYCPNCDWEIYVTKSQTTGEVTVTRFVTQHTCLYELNNPCVKADWIGVAGVEFVKEDPMIKPRKFIEKIKKKYSIWMIDYEGYKARKLAMRIAFGNQADQFEKLNVYVNEVLRSNPGSTCLLKIVIYLDGTFLKGGSKGLGMLLTTVGIDPNNGIYPVAWAVAEGETEESWEWFLRILKGDLEIDYDFEWTVMSDKQKGLIQVVKSVFPRADHRFCVKHMHPNFQHGGFKGHGLRRILWNAAKATTENQYRERMNELETLNSKACAWFKDKPPAQWNFVDECYFVETYLKFYEPVILPMNGEKQWAKVNEPPPLPPLFVRGPGRPKMARYKSVQEVMLTHMLAQVKRKRKQQDEKEPNQGTNRSTPMLVLRNG</sequence>
<evidence type="ECO:0000256" key="3">
    <source>
        <dbReference type="ARBA" id="ARBA00023172"/>
    </source>
</evidence>
<keyword evidence="3" id="KW-0233">DNA recombination</keyword>
<keyword evidence="1" id="KW-0815">Transposition</keyword>
<proteinExistence type="predicted"/>
<dbReference type="PANTHER" id="PTHR31973">
    <property type="entry name" value="POLYPROTEIN, PUTATIVE-RELATED"/>
    <property type="match status" value="1"/>
</dbReference>
<gene>
    <name evidence="6" type="ORF">OLC1_LOCUS17334</name>
</gene>
<feature type="region of interest" description="Disordered" evidence="4">
    <location>
        <begin position="164"/>
        <end position="188"/>
    </location>
</feature>
<protein>
    <submittedName>
        <fullName evidence="6">OLC1v1009248C1</fullName>
    </submittedName>
</protein>
<dbReference type="PANTHER" id="PTHR31973:SF191">
    <property type="entry name" value="OS05G0489400 PROTEIN"/>
    <property type="match status" value="1"/>
</dbReference>
<dbReference type="AlphaFoldDB" id="A0AAV1DQ02"/>
<evidence type="ECO:0000256" key="2">
    <source>
        <dbReference type="ARBA" id="ARBA00023125"/>
    </source>
</evidence>
<dbReference type="InterPro" id="IPR001207">
    <property type="entry name" value="Transposase_mutator"/>
</dbReference>
<evidence type="ECO:0000259" key="5">
    <source>
        <dbReference type="Pfam" id="PF10551"/>
    </source>
</evidence>
<evidence type="ECO:0000313" key="7">
    <source>
        <dbReference type="Proteomes" id="UP001161247"/>
    </source>
</evidence>
<keyword evidence="7" id="KW-1185">Reference proteome</keyword>
<dbReference type="InterPro" id="IPR018289">
    <property type="entry name" value="MULE_transposase_dom"/>
</dbReference>
<dbReference type="GO" id="GO:0004803">
    <property type="term" value="F:transposase activity"/>
    <property type="evidence" value="ECO:0007669"/>
    <property type="project" value="InterPro"/>
</dbReference>
<feature type="compositionally biased region" description="Acidic residues" evidence="4">
    <location>
        <begin position="165"/>
        <end position="188"/>
    </location>
</feature>
<name>A0AAV1DQ02_OLDCO</name>
<evidence type="ECO:0000313" key="6">
    <source>
        <dbReference type="EMBL" id="CAI9109427.1"/>
    </source>
</evidence>
<dbReference type="PROSITE" id="PS01007">
    <property type="entry name" value="TRANSPOSASE_MUTATOR"/>
    <property type="match status" value="1"/>
</dbReference>